<protein>
    <submittedName>
        <fullName evidence="2">Secretory lipase</fullName>
    </submittedName>
</protein>
<dbReference type="Gene3D" id="3.40.50.1820">
    <property type="entry name" value="alpha/beta hydrolase"/>
    <property type="match status" value="1"/>
</dbReference>
<dbReference type="AlphaFoldDB" id="A0A370IB20"/>
<dbReference type="Proteomes" id="UP000254869">
    <property type="component" value="Unassembled WGS sequence"/>
</dbReference>
<name>A0A370IB20_9NOCA</name>
<keyword evidence="3" id="KW-1185">Reference proteome</keyword>
<accession>A0A370IB20</accession>
<dbReference type="PANTHER" id="PTHR34853">
    <property type="match status" value="1"/>
</dbReference>
<dbReference type="STRING" id="1210086.GCA_001613105_00893"/>
<evidence type="ECO:0000256" key="1">
    <source>
        <dbReference type="SAM" id="SignalP"/>
    </source>
</evidence>
<dbReference type="SUPFAM" id="SSF53474">
    <property type="entry name" value="alpha/beta-Hydrolases"/>
    <property type="match status" value="1"/>
</dbReference>
<dbReference type="InterPro" id="IPR029058">
    <property type="entry name" value="AB_hydrolase_fold"/>
</dbReference>
<reference evidence="2 3" key="1">
    <citation type="submission" date="2018-07" db="EMBL/GenBank/DDBJ databases">
        <title>Genomic Encyclopedia of Type Strains, Phase IV (KMG-IV): sequencing the most valuable type-strain genomes for metagenomic binning, comparative biology and taxonomic classification.</title>
        <authorList>
            <person name="Goeker M."/>
        </authorList>
    </citation>
    <scope>NUCLEOTIDE SEQUENCE [LARGE SCALE GENOMIC DNA]</scope>
    <source>
        <strain evidence="2 3">DSM 44290</strain>
    </source>
</reference>
<sequence length="382" mass="39450">MRNLRGGIGSLAMVAALAAMFPVVEAGTAGAETPGMLISESAQPDSFHDIPGGSAVSYWTTDSSGAPRPASGALFVPAGDAPVGGWPIVAFDHGTTGLGQGCGGKSDPSTYPRTVYIAEEDILMRHLVSLGFAVVAPDYLGLGLFDTGPHPYLELKTEAAATIDMVRAVRSARPELSRTWSVLGLSQGGQAALGTGWTQSRVAPELDFRGTVAVDPESDIEKALPLAGPGFPAVPGMEGLTGYFADILGGLRAARPDVDVNGYLSPRGRALLDQASTLCQPAIDAAVRGVGVGEVLSKPLSDSVIRDALRSYMTVPTSGYNAPILLFLNATDTDVPAPLHGALVTQFAANGVDFRVVPGAGRHVQFNPAMWAALDAFLAGAR</sequence>
<dbReference type="PANTHER" id="PTHR34853:SF1">
    <property type="entry name" value="LIPASE 5"/>
    <property type="match status" value="1"/>
</dbReference>
<gene>
    <name evidence="2" type="ORF">DFR76_102317</name>
</gene>
<comment type="caution">
    <text evidence="2">The sequence shown here is derived from an EMBL/GenBank/DDBJ whole genome shotgun (WGS) entry which is preliminary data.</text>
</comment>
<feature type="chain" id="PRO_5038436551" evidence="1">
    <location>
        <begin position="27"/>
        <end position="382"/>
    </location>
</feature>
<organism evidence="2 3">
    <name type="scientific">Nocardia pseudobrasiliensis</name>
    <dbReference type="NCBI Taxonomy" id="45979"/>
    <lineage>
        <taxon>Bacteria</taxon>
        <taxon>Bacillati</taxon>
        <taxon>Actinomycetota</taxon>
        <taxon>Actinomycetes</taxon>
        <taxon>Mycobacteriales</taxon>
        <taxon>Nocardiaceae</taxon>
        <taxon>Nocardia</taxon>
    </lineage>
</organism>
<evidence type="ECO:0000313" key="2">
    <source>
        <dbReference type="EMBL" id="RDI67916.1"/>
    </source>
</evidence>
<dbReference type="InterPro" id="IPR005152">
    <property type="entry name" value="Lipase_secreted"/>
</dbReference>
<proteinExistence type="predicted"/>
<dbReference type="EMBL" id="QQBC01000002">
    <property type="protein sequence ID" value="RDI67916.1"/>
    <property type="molecule type" value="Genomic_DNA"/>
</dbReference>
<dbReference type="Pfam" id="PF03583">
    <property type="entry name" value="LIP"/>
    <property type="match status" value="1"/>
</dbReference>
<keyword evidence="1" id="KW-0732">Signal</keyword>
<dbReference type="GO" id="GO:0016042">
    <property type="term" value="P:lipid catabolic process"/>
    <property type="evidence" value="ECO:0007669"/>
    <property type="project" value="InterPro"/>
</dbReference>
<dbReference type="RefSeq" id="WP_067992233.1">
    <property type="nucleotide sequence ID" value="NZ_QQBC01000002.1"/>
</dbReference>
<dbReference type="GO" id="GO:0004806">
    <property type="term" value="F:triacylglycerol lipase activity"/>
    <property type="evidence" value="ECO:0007669"/>
    <property type="project" value="InterPro"/>
</dbReference>
<feature type="signal peptide" evidence="1">
    <location>
        <begin position="1"/>
        <end position="26"/>
    </location>
</feature>
<evidence type="ECO:0000313" key="3">
    <source>
        <dbReference type="Proteomes" id="UP000254869"/>
    </source>
</evidence>